<evidence type="ECO:0000259" key="35">
    <source>
        <dbReference type="Pfam" id="PF00516"/>
    </source>
</evidence>
<organismHost>
    <name type="scientific">Homo sapiens</name>
    <name type="common">Human</name>
    <dbReference type="NCBI Taxonomy" id="9606"/>
</organismHost>
<dbReference type="FunFam" id="2.170.40.20:FF:000004">
    <property type="entry name" value="Envelope glycoprotein gp160"/>
    <property type="match status" value="1"/>
</dbReference>
<comment type="PTM">
    <text evidence="32">Highly glycosylated by host. The high number of glycan on the protein is reffered to as 'glycan shield' because it contributes to hide protein sequence from adaptive immune system.</text>
</comment>
<evidence type="ECO:0000256" key="5">
    <source>
        <dbReference type="ARBA" id="ARBA00004578"/>
    </source>
</evidence>
<dbReference type="GO" id="GO:0019082">
    <property type="term" value="P:viral protein processing"/>
    <property type="evidence" value="ECO:0007669"/>
    <property type="project" value="UniProtKB-UniRule"/>
</dbReference>
<protein>
    <recommendedName>
        <fullName evidence="32">Envelope glycoprotein gp160</fullName>
    </recommendedName>
    <alternativeName>
        <fullName evidence="32">Env polyprotein</fullName>
    </alternativeName>
    <component>
        <recommendedName>
            <fullName evidence="32">Surface protein gp120</fullName>
            <shortName evidence="32">SU</shortName>
        </recommendedName>
        <alternativeName>
            <fullName evidence="32">Glycoprotein 120</fullName>
            <shortName evidence="32">gp120</shortName>
        </alternativeName>
    </component>
    <component>
        <recommendedName>
            <fullName evidence="32">Transmembrane protein gp41</fullName>
            <shortName evidence="32">TM</shortName>
        </recommendedName>
        <alternativeName>
            <fullName evidence="32">Glycoprotein 41</fullName>
            <shortName evidence="32">gp41</shortName>
        </alternativeName>
    </component>
</protein>
<evidence type="ECO:0000256" key="25">
    <source>
        <dbReference type="ARBA" id="ARBA00023136"/>
    </source>
</evidence>
<evidence type="ECO:0000256" key="27">
    <source>
        <dbReference type="ARBA" id="ARBA00023157"/>
    </source>
</evidence>
<accession>A0A1W6IHU1</accession>
<feature type="disulfide bond" evidence="32">
    <location>
        <begin position="226"/>
        <end position="255"/>
    </location>
</feature>
<proteinExistence type="inferred from homology"/>
<keyword evidence="31 32" id="KW-1160">Virus entry into host cell</keyword>
<name>A0A1W6IHU1_HV1</name>
<comment type="miscellaneous">
    <text evidence="32">HIV-1 lineages are divided in three main groups, M (for Major), O (for Outlier), and N (for New, or Non-M, Non-O). The vast majority of strains found worldwide belong to the group M. Group O seems to be endemic to and largely confined to Cameroon and neighboring countries in West Central Africa, where these viruses represent a small minority of HIV-1 strains. The group N is represented by a limited number of isolates from Cameroonian persons. The group M is further subdivided in 9 clades or subtypes (A to D, F to H, J and K).</text>
</comment>
<gene>
    <name evidence="32 37" type="primary">env</name>
</gene>
<keyword evidence="9 32" id="KW-1032">Host cell membrane</keyword>
<evidence type="ECO:0000256" key="29">
    <source>
        <dbReference type="ARBA" id="ARBA00023280"/>
    </source>
</evidence>
<feature type="chain" id="PRO_5023556732" description="Transmembrane protein gp41" evidence="32">
    <location>
        <begin position="513"/>
        <end position="864"/>
    </location>
</feature>
<dbReference type="FunFam" id="1.10.287.210:FF:000001">
    <property type="entry name" value="Envelope glycoprotein gp160"/>
    <property type="match status" value="1"/>
</dbReference>
<keyword evidence="27 32" id="KW-1015">Disulfide bond</keyword>
<evidence type="ECO:0000256" key="1">
    <source>
        <dbReference type="ARBA" id="ARBA00004402"/>
    </source>
</evidence>
<feature type="short sequence motif" description="Di-leucine internalization motif" evidence="32">
    <location>
        <begin position="863"/>
        <end position="864"/>
    </location>
</feature>
<keyword evidence="14 32" id="KW-0812">Transmembrane</keyword>
<feature type="lipid moiety-binding region" description="S-palmitoyl cysteine; by host" evidence="32">
    <location>
        <position position="765"/>
    </location>
</feature>
<evidence type="ECO:0000256" key="26">
    <source>
        <dbReference type="ARBA" id="ARBA00023139"/>
    </source>
</evidence>
<feature type="chain" id="PRO_5023556733" description="Envelope glycoprotein gp160" evidence="32">
    <location>
        <begin position="32"/>
        <end position="864"/>
    </location>
</feature>
<reference evidence="37" key="1">
    <citation type="submission" date="2016-05" db="EMBL/GenBank/DDBJ databases">
        <title>Staged Induction of HIV-1 Glycan-Dependent Broadly Neutralizing Antibodies.</title>
        <authorList>
            <person name="Bonsignori M."/>
            <person name="Kreider E.F."/>
            <person name="Fera D."/>
            <person name="Meyerhoff R.R."/>
            <person name="Bradley T."/>
            <person name="Wiehe K."/>
            <person name="Alam S.M."/>
            <person name="Hwang K.-K."/>
            <person name="Saunders K.O."/>
            <person name="Xia S.-M."/>
            <person name="Zhang R."/>
            <person name="Gladden M."/>
            <person name="Monroe A."/>
            <person name="Pier B.W."/>
            <person name="Jette C.A."/>
            <person name="Kelsoe G."/>
            <person name="Louder M.K."/>
            <person name="Morris L."/>
            <person name="Kappes J."/>
            <person name="Wagh K."/>
            <person name="Kamanga G."/>
            <person name="Cohen M.S."/>
            <person name="Hraber P.T."/>
            <person name="Montefiori D.C."/>
            <person name="Trama A."/>
            <person name="Liao H.-X."/>
            <person name="Kepler T.B."/>
            <person name="Moody M.A."/>
            <person name="Gao F."/>
            <person name="Mascola J.R."/>
            <person name="Shaw G.M."/>
            <person name="Hahn B.H."/>
            <person name="Harrison S.C."/>
            <person name="Korber B."/>
            <person name="Haynes B.F."/>
        </authorList>
    </citation>
    <scope>NUCLEOTIDE SEQUENCE</scope>
    <source>
        <strain evidence="37">CH0848.3.d0526.25.39</strain>
    </source>
</reference>
<comment type="subcellular location">
    <molecule>Surface protein gp120</molecule>
    <subcellularLocation>
        <location evidence="32">Virion membrane</location>
        <topology evidence="32">Peripheral membrane protein</topology>
    </subcellularLocation>
    <subcellularLocation>
        <location evidence="32">Host cell membrane</location>
        <topology evidence="32">Peripheral membrane protein</topology>
    </subcellularLocation>
    <subcellularLocation>
        <location evidence="32">Host endosome membrane</location>
        <topology evidence="32">Single-pass type I membrane protein</topology>
    </subcellularLocation>
    <text evidence="32">The surface protein is not anchored to the viral envelope, but associates with the extravirion surface through its binding to TM. It is probably concentrated at the site of budding and incorporated into the virions possibly by contacts between the cytoplasmic tail of Env and the N-terminus of Gag.</text>
</comment>
<evidence type="ECO:0000256" key="20">
    <source>
        <dbReference type="ARBA" id="ARBA00022879"/>
    </source>
</evidence>
<keyword evidence="25 32" id="KW-0472">Membrane</keyword>
<comment type="domain">
    <text evidence="32">The CD4-binding region is targeted by the antibody b12.</text>
</comment>
<keyword evidence="29 32" id="KW-0899">Viral immunoevasion</keyword>
<dbReference type="GO" id="GO:0019031">
    <property type="term" value="C:viral envelope"/>
    <property type="evidence" value="ECO:0007669"/>
    <property type="project" value="UniProtKB-KW"/>
</dbReference>
<keyword evidence="23 32" id="KW-1039">Host endosome</keyword>
<evidence type="ECO:0000256" key="28">
    <source>
        <dbReference type="ARBA" id="ARBA00023180"/>
    </source>
</evidence>
<dbReference type="InterPro" id="IPR000328">
    <property type="entry name" value="GP41-like"/>
</dbReference>
<feature type="topological domain" description="Cytoplasmic" evidence="32">
    <location>
        <begin position="707"/>
        <end position="864"/>
    </location>
</feature>
<keyword evidence="15 32" id="KW-0053">Apoptosis</keyword>
<evidence type="ECO:0000256" key="17">
    <source>
        <dbReference type="ARBA" id="ARBA00022804"/>
    </source>
</evidence>
<dbReference type="InterPro" id="IPR000777">
    <property type="entry name" value="HIV1_Gp120"/>
</dbReference>
<feature type="region of interest" description="Disordered" evidence="34">
    <location>
        <begin position="720"/>
        <end position="740"/>
    </location>
</feature>
<evidence type="ECO:0000256" key="15">
    <source>
        <dbReference type="ARBA" id="ARBA00022703"/>
    </source>
</evidence>
<feature type="region of interest" description="Fusion peptide" evidence="32">
    <location>
        <begin position="513"/>
        <end position="533"/>
    </location>
</feature>
<keyword evidence="18 32" id="KW-0946">Virion</keyword>
<comment type="caution">
    <text evidence="32 33">Lacks conserved residue(s) required for the propagation of feature annotation.</text>
</comment>
<dbReference type="Gene3D" id="2.170.40.20">
    <property type="entry name" value="Human immunodeficiency virus 1, Gp160, envelope glycoprotein"/>
    <property type="match status" value="2"/>
</dbReference>
<evidence type="ECO:0000256" key="32">
    <source>
        <dbReference type="HAMAP-Rule" id="MF_04083"/>
    </source>
</evidence>
<comment type="domain">
    <text evidence="32">The YXXL motif is involved in determining the exact site of viral release at the surface of infected mononuclear cells and promotes endocytosis. YXXL and di-leucine endocytosis motifs interact directly or indirectly with the clathrin adapter complexes, opperate independently, and their activities are not additive.</text>
</comment>
<dbReference type="GO" id="GO:0016020">
    <property type="term" value="C:membrane"/>
    <property type="evidence" value="ECO:0007669"/>
    <property type="project" value="UniProtKB-UniRule"/>
</dbReference>
<evidence type="ECO:0000256" key="19">
    <source>
        <dbReference type="ARBA" id="ARBA00022870"/>
    </source>
</evidence>
<sequence>MRVMGIPKNYPQWWIWGILGFWMLMICSGRGNLWVTVYYGVPVWKEAKTTLFCASDAKAYEKEMHNVWATHACVPTDPSPQELFLENVTENFNMWKNDMVDQMHEDIISLWDQSLKPCVKLTPLCVTLICSNATVNNRTVYDTRSNVNVTSINNTIMGEMKNCSFNTTTEIRDKEKKEYALFYKPDIVPLNETSNTSEYRLINCNTSAVTQACPKVTFEPIPIHYCAPAGYAILKCNNETFNGTGPCSNVSTVQCTHGIRPVVSTQLLLNGSLAEKEIVIRSENLTNNAKIIIVHLNTPVEIVCTRPGNNTRKSVRIGPGQTFYATGDIIGDIRQAHCNISEEKWNKTLQKVGKELQKHFPNKTIKYERSAGGDMEITTHSFNCGGEFFYCNTSKLFNGTYNGINISTNSNSTITLQCRIKQIINMWQGVGRAMYAPPIAGNITCKSNITGLLLTRDGGNRNNSNEETFRPAGGDMRDNWRSELYKYKVVEIQPLGIAPTGAKRRVVEREKRAAGLGALFLGFLGAAGSTMGAASITLTVQARQLLSGIVQQQSNLLRAIEAQQHMLQLTVWGIKQLQARVLALERYLKDQQLLGMWGCSGKLICTTNVPWNTSWSNKSEKDIWDNMTWMQWEREISNYTETIYMLLEDSQRQQERNEKDLLALDSWNSLWNWFNITNWLWYIKIFIMIVGGLIGLRIVFAVLSIVNRVRQGYSPLSLQTLTPNPREPDRLGGIEEEGGEQDRDRSIRLVSGFLPIVWDDLRSLCLFSYHRLRDFLLLAARVVELLGRSSLRGLQRGWEVLKYLGSLVQYWGLELKKSAISLFDTIAIAVAEGTDRILEVIQRFCRAIRNIPTRIRQGFEASLL</sequence>
<evidence type="ECO:0000256" key="11">
    <source>
        <dbReference type="ARBA" id="ARBA00022581"/>
    </source>
</evidence>
<comment type="subcellular location">
    <subcellularLocation>
        <location evidence="3">Host cell membrane</location>
        <topology evidence="3">Peripheral membrane protein</topology>
    </subcellularLocation>
    <subcellularLocation>
        <location evidence="1">Host cell membrane</location>
        <topology evidence="1">Single-pass type I membrane protein</topology>
    </subcellularLocation>
    <subcellularLocation>
        <location evidence="2">Host endosome membrane</location>
        <topology evidence="2">Peripheral membrane protein</topology>
    </subcellularLocation>
    <subcellularLocation>
        <location evidence="5">Host endosome membrane</location>
        <topology evidence="5">Single-pass type I membrane protein</topology>
    </subcellularLocation>
    <subcellularLocation>
        <location evidence="6">Virion membrane</location>
        <topology evidence="6">Peripheral membrane protein</topology>
    </subcellularLocation>
    <subcellularLocation>
        <location evidence="4">Virion membrane</location>
        <topology evidence="4">Single-pass type I membrane protein</topology>
    </subcellularLocation>
</comment>
<dbReference type="InterPro" id="IPR037527">
    <property type="entry name" value="Gp160"/>
</dbReference>
<keyword evidence="7 32" id="KW-1168">Fusion of virus membrane with host membrane</keyword>
<dbReference type="FunFam" id="2.170.40.20:FF:000003">
    <property type="entry name" value="Envelope glycoprotein gp160"/>
    <property type="match status" value="1"/>
</dbReference>
<dbReference type="GO" id="GO:1903911">
    <property type="term" value="P:positive regulation of receptor clustering"/>
    <property type="evidence" value="ECO:0007669"/>
    <property type="project" value="UniProtKB-UniRule"/>
</dbReference>
<dbReference type="SUPFAM" id="SSF58069">
    <property type="entry name" value="Virus ectodomain"/>
    <property type="match status" value="1"/>
</dbReference>
<evidence type="ECO:0000256" key="14">
    <source>
        <dbReference type="ARBA" id="ARBA00022692"/>
    </source>
</evidence>
<dbReference type="GO" id="GO:0055036">
    <property type="term" value="C:virion membrane"/>
    <property type="evidence" value="ECO:0007669"/>
    <property type="project" value="UniProtKB-SubCell"/>
</dbReference>
<keyword evidence="12 32" id="KW-1162">Viral penetration into host cytoplasm</keyword>
<dbReference type="Gene3D" id="1.10.287.210">
    <property type="match status" value="1"/>
</dbReference>
<evidence type="ECO:0000256" key="7">
    <source>
        <dbReference type="ARBA" id="ARBA00022506"/>
    </source>
</evidence>
<comment type="domain">
    <text evidence="32 33">The 17 amino acids long immunosuppressive region is present in many retroviral envelope proteins. Synthetic peptides derived from this relatively conserved sequence inhibit immune function in vitro and in vivo.</text>
</comment>
<dbReference type="GO" id="GO:0039654">
    <property type="term" value="P:fusion of virus membrane with host endosome membrane"/>
    <property type="evidence" value="ECO:0007669"/>
    <property type="project" value="UniProtKB-UniRule"/>
</dbReference>
<keyword evidence="19 32" id="KW-1043">Host membrane</keyword>
<keyword evidence="28 32" id="KW-0325">Glycoprotein</keyword>
<keyword evidence="21 32" id="KW-1164">Virus endocytosis by host</keyword>
<evidence type="ECO:0000256" key="6">
    <source>
        <dbReference type="ARBA" id="ARBA00004650"/>
    </source>
</evidence>
<comment type="function">
    <text evidence="32">Envelope glycoprotein gp160: Oligomerizes in the host endoplasmic reticulum into predominantly trimers. In a second time, gp160 transits in the host Golgi, where glycosylation is completed. The precursor is then proteolytically cleaved in the trans-Golgi and thereby activated by cellular furin or furin-like proteases to produce gp120 and gp41.</text>
</comment>
<dbReference type="CDD" id="cd09909">
    <property type="entry name" value="HIV-1-like_HR1-HR2"/>
    <property type="match status" value="1"/>
</dbReference>
<feature type="region of interest" description="CD4-binding loop" evidence="32">
    <location>
        <begin position="370"/>
        <end position="380"/>
    </location>
</feature>
<keyword evidence="30 32" id="KW-0449">Lipoprotein</keyword>
<dbReference type="FunFam" id="1.20.5.490:FF:000001">
    <property type="entry name" value="Envelope glycoprotein gp160"/>
    <property type="match status" value="1"/>
</dbReference>
<dbReference type="GO" id="GO:1903908">
    <property type="term" value="P:positive regulation of plasma membrane raft polarization"/>
    <property type="evidence" value="ECO:0007669"/>
    <property type="project" value="UniProtKB-UniRule"/>
</dbReference>
<comment type="subcellular location">
    <molecule>Transmembrane protein gp41</molecule>
    <subcellularLocation>
        <location evidence="32">Virion membrane</location>
        <topology evidence="32">Single-pass type I membrane protein</topology>
    </subcellularLocation>
    <subcellularLocation>
        <location evidence="32">Host cell membrane</location>
        <topology evidence="32">Single-pass type I membrane protein</topology>
    </subcellularLocation>
    <subcellularLocation>
        <location evidence="32">Host endosome membrane</location>
        <topology evidence="32">Single-pass type I membrane protein</topology>
    </subcellularLocation>
    <text evidence="32">It is probably concentrated at the site of budding and incorporated into the virions possibly by contacts between the cytoplasmic tail of Env and the N-terminus of Gag.</text>
</comment>
<dbReference type="Pfam" id="PF00516">
    <property type="entry name" value="GP120"/>
    <property type="match status" value="1"/>
</dbReference>
<dbReference type="GO" id="GO:0044175">
    <property type="term" value="C:host cell endosome membrane"/>
    <property type="evidence" value="ECO:0007669"/>
    <property type="project" value="UniProtKB-SubCell"/>
</dbReference>
<evidence type="ECO:0000256" key="18">
    <source>
        <dbReference type="ARBA" id="ARBA00022844"/>
    </source>
</evidence>
<dbReference type="SUPFAM" id="SSF56502">
    <property type="entry name" value="gp120 core"/>
    <property type="match status" value="2"/>
</dbReference>
<dbReference type="GO" id="GO:0019062">
    <property type="term" value="P:virion attachment to host cell"/>
    <property type="evidence" value="ECO:0007669"/>
    <property type="project" value="UniProtKB-UniRule"/>
</dbReference>
<feature type="coiled-coil region" evidence="32">
    <location>
        <begin position="634"/>
        <end position="668"/>
    </location>
</feature>
<feature type="region of interest" description="MPER; binding to GalCer" evidence="32">
    <location>
        <begin position="663"/>
        <end position="684"/>
    </location>
</feature>
<evidence type="ECO:0000259" key="36">
    <source>
        <dbReference type="Pfam" id="PF00517"/>
    </source>
</evidence>
<dbReference type="EMBL" id="KX217458">
    <property type="protein sequence ID" value="ARM47949.1"/>
    <property type="molecule type" value="Genomic_RNA"/>
</dbReference>
<comment type="miscellaneous">
    <text evidence="32">Inhibitors targeting HIV-1 viral envelope proteins are used as antiretroviral drugs. Attachment of virions to the cell surface via non-specific interactions and CD4 binding can be blocked by inhibitors that include cyanovirin-N, cyclotriazadisulfonamide analogs, PRO 2000, TNX 355 and PRO 542. In addition, BMS 806 can block CD4-induced conformational changes. Env interactions with the coreceptor molecules can be targeted by CCR5 antagonists including SCH-D, maraviroc (UK 427857) and aplaviroc (GW 873140), and the CXCR4 antagonist AMD 070. Fusion of viral and cellular membranes can be inhibited by peptides such as enfuvirtide and tifuvirtide (T 1249). Resistance to inhibitors associated with mutations in Env are observed. Most of the time, single mutations confer only a modest reduction in drug susceptibility. Combination of several mutations is usually required to develop a high-level drug resistance.</text>
</comment>
<dbReference type="Gene3D" id="1.20.5.490">
    <property type="entry name" value="Single helix bin"/>
    <property type="match status" value="1"/>
</dbReference>
<evidence type="ECO:0000256" key="22">
    <source>
        <dbReference type="ARBA" id="ARBA00022989"/>
    </source>
</evidence>
<evidence type="ECO:0000256" key="2">
    <source>
        <dbReference type="ARBA" id="ARBA00004433"/>
    </source>
</evidence>
<keyword evidence="10 32" id="KW-1165">Clathrin-mediated endocytosis of virus by host</keyword>
<keyword evidence="13 32" id="KW-0165">Cleavage on pair of basic residues</keyword>
<evidence type="ECO:0000256" key="34">
    <source>
        <dbReference type="SAM" id="MobiDB-lite"/>
    </source>
</evidence>
<feature type="transmembrane region" description="Helical" evidence="33">
    <location>
        <begin position="13"/>
        <end position="41"/>
    </location>
</feature>
<keyword evidence="16 32" id="KW-0732">Signal</keyword>
<comment type="domain">
    <text evidence="32">Some of the most genetically diverse regions of the viral genome are present in Env. They are called variable regions 1 through 5 (V1 through V5). Coreceptor usage of gp120 is determined mainly by the primary structure of the third variable region (V3) in the outer domain of gp120. The sequence of V3 determines which coreceptor, CCR5 and/or CXCR4 (corresponding to R5/macrophage, X4/T cell and R5X4/T cell and macrophage tropism), is used to trigger the fusion potential of the Env complex, and hence which cells the virus can infect. Binding to CCR5 involves a region adjacent in addition to V3.</text>
</comment>
<comment type="subunit">
    <text evidence="32">The mature envelope protein (Env) consists of a homotrimer of non-covalently associated gp120-gp41 heterodimers. The resulting complex protrudes from the virus surface as a spike. There seems to be as few as 10 spikes on the average virion. Surface protein gp120 interacts with host CD4, CCR5 and CXCR4. Gp120 also interacts with the C-type lectins CD209/DC-SIGN and CLEC4M/DC-SIGNR (collectively referred to as DC-SIGN(R)). Gp120 and gp41 interact with GalCer. Gp120 interacts with host ITGA4/ITGB7 complex; on CD4+ T-cells, this interaction results in rapid activation of integrin ITGAL/LFA-1, which facilitates efficient cell-to-cell spreading of HIV-1. Gp120 interacts with cell-associated heparan sulfate; this interaction increases virus infectivity on permissive cells and may be involved in infection of CD4- cells.</text>
</comment>
<evidence type="ECO:0000256" key="4">
    <source>
        <dbReference type="ARBA" id="ARBA00004563"/>
    </source>
</evidence>
<feature type="site" description="Cleavage; by host furin" evidence="32">
    <location>
        <begin position="512"/>
        <end position="513"/>
    </location>
</feature>
<evidence type="ECO:0000256" key="23">
    <source>
        <dbReference type="ARBA" id="ARBA00023046"/>
    </source>
</evidence>
<feature type="domain" description="Retroviral envelope protein GP41-like" evidence="36">
    <location>
        <begin position="531"/>
        <end position="721"/>
    </location>
</feature>
<evidence type="ECO:0000256" key="3">
    <source>
        <dbReference type="ARBA" id="ARBA00004505"/>
    </source>
</evidence>
<evidence type="ECO:0000256" key="24">
    <source>
        <dbReference type="ARBA" id="ARBA00023054"/>
    </source>
</evidence>
<keyword evidence="20 32" id="KW-0261">Viral envelope protein</keyword>
<feature type="lipid moiety-binding region" description="S-palmitoyl cysteine; by host" evidence="32">
    <location>
        <position position="845"/>
    </location>
</feature>
<feature type="disulfide bond" evidence="32">
    <location>
        <begin position="53"/>
        <end position="73"/>
    </location>
</feature>
<keyword evidence="8 32" id="KW-1170">Fusion of virus membrane with host endosomal membrane</keyword>
<evidence type="ECO:0000256" key="12">
    <source>
        <dbReference type="ARBA" id="ARBA00022595"/>
    </source>
</evidence>
<comment type="function">
    <text evidence="32">Surface protein gp120: Attaches the virus to the host lymphoid cell by binding to the primary receptor CD4. This interaction induces a structural rearrangement creating a high affinity binding site for a chemokine coreceptor like CXCR4 and/or CCR5. Acts as a ligand for CD209/DC-SIGN and CLEC4M/DC-SIGNR, which are respectively found on dendritic cells (DCs), and on endothelial cells of liver sinusoids and lymph node sinuses. These interactions allow capture of viral particles at mucosal surfaces by these cells and subsequent transmission to permissive cells. HIV subverts the migration properties of dendritic cells to gain access to CD4+ T-cells in lymph nodes. Virus transmission to permissive T-cells occurs either in trans (without DCs infection, through viral capture and transmission), or in cis (following DCs productive infection, through the usual CD4-gp120 interaction), thereby inducing a robust infection. In trans infection, bound virions remain infectious over days and it is proposed that they are not degraded, but protected in non-lysosomal acidic organelles within the DCs close to the cell membrane thus contributing to the viral infectious potential during DCs' migration from the periphery to the lymphoid tissues. On arrival at lymphoid tissues, intact virions recycle back to DCs' cell surface allowing virus transmission to CD4+ T-cells.</text>
</comment>
<keyword evidence="26 32" id="KW-0564">Palmitate</keyword>
<dbReference type="GO" id="GO:0019064">
    <property type="term" value="P:fusion of virus membrane with host plasma membrane"/>
    <property type="evidence" value="ECO:0007669"/>
    <property type="project" value="UniProtKB-UniRule"/>
</dbReference>
<comment type="PTM">
    <text evidence="32">Specific enzymatic cleavages in vivo yield mature proteins. Envelope glycoproteins are synthesized as a inactive precursor that is heavily N-glycosylated and processed likely by host cell furin in the Golgi to yield the mature SU and TM proteins. The cleavage site between SU and TM requires the minimal sequence [KR]-X-[KR]-R. About 2 of the 9 disulfide bonds of gp41 are reduced by P4HB/PDI, following binding to CD4 receptor.</text>
</comment>
<evidence type="ECO:0000256" key="9">
    <source>
        <dbReference type="ARBA" id="ARBA00022511"/>
    </source>
</evidence>
<evidence type="ECO:0000313" key="37">
    <source>
        <dbReference type="EMBL" id="ARM47949.1"/>
    </source>
</evidence>
<evidence type="ECO:0000256" key="33">
    <source>
        <dbReference type="RuleBase" id="RU363095"/>
    </source>
</evidence>
<evidence type="ECO:0000256" key="13">
    <source>
        <dbReference type="ARBA" id="ARBA00022685"/>
    </source>
</evidence>
<feature type="disulfide bond" evidence="32">
    <location>
        <begin position="599"/>
        <end position="605"/>
    </location>
</feature>
<dbReference type="GO" id="GO:0052031">
    <property type="term" value="P:symbiont-mediated perturbation of host defense response"/>
    <property type="evidence" value="ECO:0007669"/>
    <property type="project" value="UniProtKB-UniRule"/>
</dbReference>
<comment type="similarity">
    <text evidence="32">Belongs to the HIV-1 env protein family.</text>
</comment>
<feature type="domain" description="Human immunodeficiency virus 1 envelope glycoprotein Gp120" evidence="35">
    <location>
        <begin position="33"/>
        <end position="512"/>
    </location>
</feature>
<organism evidence="37">
    <name type="scientific">Human immunodeficiency virus type 1</name>
    <name type="common">HIV-1</name>
    <dbReference type="NCBI Taxonomy" id="11676"/>
    <lineage>
        <taxon>Viruses</taxon>
        <taxon>Riboviria</taxon>
        <taxon>Pararnavirae</taxon>
        <taxon>Artverviricota</taxon>
        <taxon>Revtraviricetes</taxon>
        <taxon>Ortervirales</taxon>
        <taxon>Retroviridae</taxon>
        <taxon>Orthoretrovirinae</taxon>
        <taxon>Lentivirus</taxon>
        <taxon>Lentivirus humimdef1</taxon>
    </lineage>
</organism>
<feature type="transmembrane region" description="Helical" evidence="33">
    <location>
        <begin position="679"/>
        <end position="706"/>
    </location>
</feature>
<evidence type="ECO:0000256" key="8">
    <source>
        <dbReference type="ARBA" id="ARBA00022510"/>
    </source>
</evidence>
<dbReference type="GO" id="GO:0005198">
    <property type="term" value="F:structural molecule activity"/>
    <property type="evidence" value="ECO:0007669"/>
    <property type="project" value="UniProtKB-UniRule"/>
</dbReference>
<comment type="domain">
    <text evidence="32">The membrane proximal external region (MPER) present in gp41 is a tryptophan-rich region recognized by the antibodies 2F5, Z13, and 4E10. MPER seems to play a role in fusion.</text>
</comment>
<evidence type="ECO:0000256" key="31">
    <source>
        <dbReference type="ARBA" id="ARBA00023296"/>
    </source>
</evidence>
<feature type="short sequence motif" description="YXXL motif; contains endocytosis signal" evidence="32">
    <location>
        <begin position="713"/>
        <end position="716"/>
    </location>
</feature>
<dbReference type="InterPro" id="IPR036377">
    <property type="entry name" value="Gp120_core_sf"/>
</dbReference>
<keyword evidence="24 32" id="KW-0175">Coiled coil</keyword>
<evidence type="ECO:0000256" key="21">
    <source>
        <dbReference type="ARBA" id="ARBA00022890"/>
    </source>
</evidence>
<dbReference type="GO" id="GO:0075512">
    <property type="term" value="P:clathrin-dependent endocytosis of virus by host cell"/>
    <property type="evidence" value="ECO:0007669"/>
    <property type="project" value="UniProtKB-UniRule"/>
</dbReference>
<evidence type="ECO:0000256" key="30">
    <source>
        <dbReference type="ARBA" id="ARBA00023288"/>
    </source>
</evidence>
<feature type="disulfide bond" evidence="32">
    <location>
        <begin position="236"/>
        <end position="247"/>
    </location>
</feature>
<keyword evidence="22 32" id="KW-1133">Transmembrane helix</keyword>
<evidence type="ECO:0000256" key="10">
    <source>
        <dbReference type="ARBA" id="ARBA00022570"/>
    </source>
</evidence>
<feature type="region of interest" description="Immunosuppression" evidence="32">
    <location>
        <begin position="575"/>
        <end position="593"/>
    </location>
</feature>
<dbReference type="GO" id="GO:0020002">
    <property type="term" value="C:host cell plasma membrane"/>
    <property type="evidence" value="ECO:0007669"/>
    <property type="project" value="UniProtKB-SubCell"/>
</dbReference>
<evidence type="ECO:0000256" key="16">
    <source>
        <dbReference type="ARBA" id="ARBA00022729"/>
    </source>
</evidence>
<comment type="PTM">
    <text evidence="32">Palmitoylation of the transmembrane protein and of Env polyprotein (prior to its proteolytic cleavage) is essential for their association with host cell membrane lipid rafts. Palmitoylation is therefore required for envelope trafficking to classical lipid rafts, but not for viral replication.</text>
</comment>
<dbReference type="Pfam" id="PF00517">
    <property type="entry name" value="GP41"/>
    <property type="match status" value="1"/>
</dbReference>
<keyword evidence="17 32" id="KW-1161">Viral attachment to host cell</keyword>
<keyword evidence="11 32" id="KW-0945">Host-virus interaction</keyword>
<dbReference type="HAMAP" id="MF_04083">
    <property type="entry name" value="HIV_ENV"/>
    <property type="match status" value="1"/>
</dbReference>
<comment type="function">
    <text evidence="32">Transmembrane protein gp41: Acts as a class I viral fusion protein. Under the current model, the protein has at least 3 conformational states: pre-fusion native state, pre-hairpin intermediate state, and post-fusion hairpin state. During fusion of viral and target intracellular membranes, the coiled coil regions (heptad repeats) assume a trimer-of-hairpins structure, positioning the fusion peptide in close proximity to the C-terminal region of the ectodomain. The formation of this structure appears to drive apposition and subsequent fusion of viral and target cell membranes. Complete fusion occurs in host cell endosomes and is dynamin-dependent, however some lipid transfer might occur at the plasma membrane. The virus undergoes clathrin-dependent internalization long before endosomal fusion, thus minimizing the surface exposure of conserved viral epitopes during fusion and reducing the efficacy of inhibitors targeting these epitopes. Membranes fusion leads to delivery of the nucleocapsid into the cytoplasm.</text>
</comment>